<dbReference type="InterPro" id="IPR007219">
    <property type="entry name" value="XnlR_reg_dom"/>
</dbReference>
<dbReference type="GO" id="GO:0008270">
    <property type="term" value="F:zinc ion binding"/>
    <property type="evidence" value="ECO:0007669"/>
    <property type="project" value="InterPro"/>
</dbReference>
<dbReference type="GO" id="GO:0005634">
    <property type="term" value="C:nucleus"/>
    <property type="evidence" value="ECO:0007669"/>
    <property type="project" value="UniProtKB-SubCell"/>
</dbReference>
<proteinExistence type="predicted"/>
<comment type="subcellular location">
    <subcellularLocation>
        <location evidence="1">Nucleus</location>
    </subcellularLocation>
</comment>
<dbReference type="RefSeq" id="XP_017994473.1">
    <property type="nucleotide sequence ID" value="XM_018139859.1"/>
</dbReference>
<protein>
    <recommendedName>
        <fullName evidence="4">Xylanolytic transcriptional activator regulatory domain-containing protein</fullName>
    </recommendedName>
</protein>
<accession>A0A0N1H1C3</accession>
<dbReference type="STRING" id="1664694.A0A0N1H1C3"/>
<keyword evidence="2" id="KW-0539">Nucleus</keyword>
<dbReference type="GO" id="GO:0003677">
    <property type="term" value="F:DNA binding"/>
    <property type="evidence" value="ECO:0007669"/>
    <property type="project" value="InterPro"/>
</dbReference>
<comment type="caution">
    <text evidence="5">The sequence shown here is derived from an EMBL/GenBank/DDBJ whole genome shotgun (WGS) entry which is preliminary data.</text>
</comment>
<evidence type="ECO:0000313" key="6">
    <source>
        <dbReference type="Proteomes" id="UP000038010"/>
    </source>
</evidence>
<keyword evidence="6" id="KW-1185">Reference proteome</keyword>
<dbReference type="InterPro" id="IPR050613">
    <property type="entry name" value="Sec_Metabolite_Reg"/>
</dbReference>
<dbReference type="OrthoDB" id="3014581at2759"/>
<dbReference type="PANTHER" id="PTHR31001:SF90">
    <property type="entry name" value="CENTROMERE DNA-BINDING PROTEIN COMPLEX CBF3 SUBUNIT B"/>
    <property type="match status" value="1"/>
</dbReference>
<evidence type="ECO:0000256" key="1">
    <source>
        <dbReference type="ARBA" id="ARBA00004123"/>
    </source>
</evidence>
<feature type="compositionally biased region" description="Polar residues" evidence="3">
    <location>
        <begin position="1"/>
        <end position="10"/>
    </location>
</feature>
<dbReference type="Pfam" id="PF04082">
    <property type="entry name" value="Fungal_trans"/>
    <property type="match status" value="1"/>
</dbReference>
<dbReference type="AlphaFoldDB" id="A0A0N1H1C3"/>
<evidence type="ECO:0000313" key="5">
    <source>
        <dbReference type="EMBL" id="KPI34510.1"/>
    </source>
</evidence>
<dbReference type="CDD" id="cd12148">
    <property type="entry name" value="fungal_TF_MHR"/>
    <property type="match status" value="1"/>
</dbReference>
<feature type="region of interest" description="Disordered" evidence="3">
    <location>
        <begin position="1"/>
        <end position="20"/>
    </location>
</feature>
<dbReference type="PANTHER" id="PTHR31001">
    <property type="entry name" value="UNCHARACTERIZED TRANSCRIPTIONAL REGULATORY PROTEIN"/>
    <property type="match status" value="1"/>
</dbReference>
<organism evidence="5 6">
    <name type="scientific">Cyphellophora attinorum</name>
    <dbReference type="NCBI Taxonomy" id="1664694"/>
    <lineage>
        <taxon>Eukaryota</taxon>
        <taxon>Fungi</taxon>
        <taxon>Dikarya</taxon>
        <taxon>Ascomycota</taxon>
        <taxon>Pezizomycotina</taxon>
        <taxon>Eurotiomycetes</taxon>
        <taxon>Chaetothyriomycetidae</taxon>
        <taxon>Chaetothyriales</taxon>
        <taxon>Cyphellophoraceae</taxon>
        <taxon>Cyphellophora</taxon>
    </lineage>
</organism>
<sequence length="545" mass="60310">MATSDTCQSRLTRRHCGRPDSGEVGADALTWWSPEIEDVTPLSKSKSHGDARRGIPSTAFNSHGQSDFNNDMGRQHELRSATVSQLPPLAEAEILFEHFSRVMHPTLGVLHLPSIRTLLRDAYAAAAVGGDLDVSCLLLLLSVFAGAAMVWTPELGVSLAASEAQAIAAYKQYVRQALAMLDHARQPLKPSTMSLAAIATLSHVVANHDVLTSQSNVMLLRSRCVMLARQLGVDSLDTHVKRAARQIQRPNMIEIEVQRRVWWFIVSSDWLAGFSGGSQDGTYTFLPRFMHVDLPSDIDDECLTPDGFSKEPSPKRPTGMSSFIQRTKLSFIQRIKLAGLCRDIVDVLPSVPWAADGIDYGTILAVDQRMEKFLSNLPPFFKLDADFDRAQAASHDETPWIAVQALGINFSLQVRRCRLHRPYHLLSTKEPTYEYSRTMYIRSARNALGLAHAMDELATNSGLKASPYWIVRQNVFTAGLTLATNVSHNLDLPNVDVQGQSRHAAYKAPDLADSDALWSEFLSVAPDFDDAQWLSLVTFPEMAEA</sequence>
<dbReference type="Proteomes" id="UP000038010">
    <property type="component" value="Unassembled WGS sequence"/>
</dbReference>
<dbReference type="VEuPathDB" id="FungiDB:AB675_11044"/>
<feature type="region of interest" description="Disordered" evidence="3">
    <location>
        <begin position="40"/>
        <end position="66"/>
    </location>
</feature>
<name>A0A0N1H1C3_9EURO</name>
<reference evidence="5 6" key="1">
    <citation type="submission" date="2015-06" db="EMBL/GenBank/DDBJ databases">
        <title>Draft genome of the ant-associated black yeast Phialophora attae CBS 131958.</title>
        <authorList>
            <person name="Moreno L.F."/>
            <person name="Stielow B.J."/>
            <person name="de Hoog S."/>
            <person name="Vicente V.A."/>
            <person name="Weiss V.A."/>
            <person name="de Vries M."/>
            <person name="Cruz L.M."/>
            <person name="Souza E.M."/>
        </authorList>
    </citation>
    <scope>NUCLEOTIDE SEQUENCE [LARGE SCALE GENOMIC DNA]</scope>
    <source>
        <strain evidence="5 6">CBS 131958</strain>
    </source>
</reference>
<dbReference type="GeneID" id="28731739"/>
<dbReference type="EMBL" id="LFJN01000058">
    <property type="protein sequence ID" value="KPI34510.1"/>
    <property type="molecule type" value="Genomic_DNA"/>
</dbReference>
<gene>
    <name evidence="5" type="ORF">AB675_11044</name>
</gene>
<evidence type="ECO:0000256" key="2">
    <source>
        <dbReference type="ARBA" id="ARBA00023242"/>
    </source>
</evidence>
<evidence type="ECO:0000256" key="3">
    <source>
        <dbReference type="SAM" id="MobiDB-lite"/>
    </source>
</evidence>
<dbReference type="GO" id="GO:0006351">
    <property type="term" value="P:DNA-templated transcription"/>
    <property type="evidence" value="ECO:0007669"/>
    <property type="project" value="InterPro"/>
</dbReference>
<evidence type="ECO:0000259" key="4">
    <source>
        <dbReference type="Pfam" id="PF04082"/>
    </source>
</evidence>
<feature type="domain" description="Xylanolytic transcriptional activator regulatory" evidence="4">
    <location>
        <begin position="98"/>
        <end position="332"/>
    </location>
</feature>